<dbReference type="GO" id="GO:0022857">
    <property type="term" value="F:transmembrane transporter activity"/>
    <property type="evidence" value="ECO:0007669"/>
    <property type="project" value="InterPro"/>
</dbReference>
<keyword evidence="11" id="KW-1185">Reference proteome</keyword>
<evidence type="ECO:0000256" key="3">
    <source>
        <dbReference type="ARBA" id="ARBA00022448"/>
    </source>
</evidence>
<dbReference type="PANTHER" id="PTHR11360">
    <property type="entry name" value="MONOCARBOXYLATE TRANSPORTER"/>
    <property type="match status" value="1"/>
</dbReference>
<reference evidence="10 11" key="1">
    <citation type="journal article" date="2018" name="Nat. Ecol. Evol.">
        <title>Pezizomycetes genomes reveal the molecular basis of ectomycorrhizal truffle lifestyle.</title>
        <authorList>
            <person name="Murat C."/>
            <person name="Payen T."/>
            <person name="Noel B."/>
            <person name="Kuo A."/>
            <person name="Morin E."/>
            <person name="Chen J."/>
            <person name="Kohler A."/>
            <person name="Krizsan K."/>
            <person name="Balestrini R."/>
            <person name="Da Silva C."/>
            <person name="Montanini B."/>
            <person name="Hainaut M."/>
            <person name="Levati E."/>
            <person name="Barry K.W."/>
            <person name="Belfiori B."/>
            <person name="Cichocki N."/>
            <person name="Clum A."/>
            <person name="Dockter R.B."/>
            <person name="Fauchery L."/>
            <person name="Guy J."/>
            <person name="Iotti M."/>
            <person name="Le Tacon F."/>
            <person name="Lindquist E.A."/>
            <person name="Lipzen A."/>
            <person name="Malagnac F."/>
            <person name="Mello A."/>
            <person name="Molinier V."/>
            <person name="Miyauchi S."/>
            <person name="Poulain J."/>
            <person name="Riccioni C."/>
            <person name="Rubini A."/>
            <person name="Sitrit Y."/>
            <person name="Splivallo R."/>
            <person name="Traeger S."/>
            <person name="Wang M."/>
            <person name="Zifcakova L."/>
            <person name="Wipf D."/>
            <person name="Zambonelli A."/>
            <person name="Paolocci F."/>
            <person name="Nowrousian M."/>
            <person name="Ottonello S."/>
            <person name="Baldrian P."/>
            <person name="Spatafora J.W."/>
            <person name="Henrissat B."/>
            <person name="Nagy L.G."/>
            <person name="Aury J.M."/>
            <person name="Wincker P."/>
            <person name="Grigoriev I.V."/>
            <person name="Bonfante P."/>
            <person name="Martin F.M."/>
        </authorList>
    </citation>
    <scope>NUCLEOTIDE SEQUENCE [LARGE SCALE GENOMIC DNA]</scope>
    <source>
        <strain evidence="10 11">CCBAS932</strain>
    </source>
</reference>
<name>A0A3N4KXA9_9PEZI</name>
<evidence type="ECO:0000256" key="6">
    <source>
        <dbReference type="ARBA" id="ARBA00023136"/>
    </source>
</evidence>
<gene>
    <name evidence="10" type="ORF">P167DRAFT_483431</name>
</gene>
<dbReference type="InterPro" id="IPR020846">
    <property type="entry name" value="MFS_dom"/>
</dbReference>
<feature type="domain" description="Major facilitator superfamily (MFS) profile" evidence="9">
    <location>
        <begin position="254"/>
        <end position="443"/>
    </location>
</feature>
<evidence type="ECO:0000256" key="7">
    <source>
        <dbReference type="SAM" id="MobiDB-lite"/>
    </source>
</evidence>
<dbReference type="Pfam" id="PF07690">
    <property type="entry name" value="MFS_1"/>
    <property type="match status" value="1"/>
</dbReference>
<organism evidence="10 11">
    <name type="scientific">Morchella conica CCBAS932</name>
    <dbReference type="NCBI Taxonomy" id="1392247"/>
    <lineage>
        <taxon>Eukaryota</taxon>
        <taxon>Fungi</taxon>
        <taxon>Dikarya</taxon>
        <taxon>Ascomycota</taxon>
        <taxon>Pezizomycotina</taxon>
        <taxon>Pezizomycetes</taxon>
        <taxon>Pezizales</taxon>
        <taxon>Morchellaceae</taxon>
        <taxon>Morchella</taxon>
    </lineage>
</organism>
<feature type="compositionally biased region" description="Low complexity" evidence="7">
    <location>
        <begin position="1"/>
        <end position="19"/>
    </location>
</feature>
<feature type="transmembrane region" description="Helical" evidence="8">
    <location>
        <begin position="177"/>
        <end position="197"/>
    </location>
</feature>
<keyword evidence="6 8" id="KW-0472">Membrane</keyword>
<dbReference type="EMBL" id="ML119114">
    <property type="protein sequence ID" value="RPB15177.1"/>
    <property type="molecule type" value="Genomic_DNA"/>
</dbReference>
<dbReference type="InParanoid" id="A0A3N4KXA9"/>
<sequence length="443" mass="48125">MITESTPSSSSPTLSGIPPLKDDPPRDVELRTDLEKVDTKVSIHHPSQFPDGGLTAWLAVLGGFSCLFCSIGIFQGYYTSHQLKDYTPSQVSWISSLETFCMFFFGPIVGKYYDAYGSRFILPLGTFLHVFGLMMTSISSKYWHYIVCQGIVSATGASLIFYPALGDVSTWFFKKRAFALGIMASGSSLGGVIMPIMIERLIPRVGYGWAMRITAFLILGLMIVANLTLRSRLPAKGWSPFLLNDFTRHFKEPGFTLTVMGAFFFFFGMFLPFNYIVVSAKQNGMSTTLANYMVSVLNAASVFGRILPGWIGDKVGRYNIMVIISYVSGILIFALWMTTTGNAPTIVFSVLYGFSTGAFVSLAPACLAQISQIREIGVRNGALFAVISLAALTGVPIGGALVTRYDGGFEGLQIFAGTMLLCGATAFVFARVVVGGRSVMTVV</sequence>
<feature type="transmembrane region" description="Helical" evidence="8">
    <location>
        <begin position="414"/>
        <end position="434"/>
    </location>
</feature>
<evidence type="ECO:0000256" key="2">
    <source>
        <dbReference type="ARBA" id="ARBA00006727"/>
    </source>
</evidence>
<comment type="similarity">
    <text evidence="2">Belongs to the major facilitator superfamily. Monocarboxylate porter (TC 2.A.1.13) family.</text>
</comment>
<evidence type="ECO:0000313" key="10">
    <source>
        <dbReference type="EMBL" id="RPB15177.1"/>
    </source>
</evidence>
<evidence type="ECO:0000256" key="5">
    <source>
        <dbReference type="ARBA" id="ARBA00022989"/>
    </source>
</evidence>
<comment type="subcellular location">
    <subcellularLocation>
        <location evidence="1">Membrane</location>
        <topology evidence="1">Multi-pass membrane protein</topology>
    </subcellularLocation>
</comment>
<feature type="transmembrane region" description="Helical" evidence="8">
    <location>
        <begin position="289"/>
        <end position="307"/>
    </location>
</feature>
<feature type="transmembrane region" description="Helical" evidence="8">
    <location>
        <begin position="350"/>
        <end position="370"/>
    </location>
</feature>
<dbReference type="SUPFAM" id="SSF103473">
    <property type="entry name" value="MFS general substrate transporter"/>
    <property type="match status" value="1"/>
</dbReference>
<feature type="transmembrane region" description="Helical" evidence="8">
    <location>
        <begin position="209"/>
        <end position="229"/>
    </location>
</feature>
<accession>A0A3N4KXA9</accession>
<keyword evidence="5 8" id="KW-1133">Transmembrane helix</keyword>
<dbReference type="PROSITE" id="PS50850">
    <property type="entry name" value="MFS"/>
    <property type="match status" value="1"/>
</dbReference>
<evidence type="ECO:0000313" key="11">
    <source>
        <dbReference type="Proteomes" id="UP000277580"/>
    </source>
</evidence>
<feature type="region of interest" description="Disordered" evidence="7">
    <location>
        <begin position="1"/>
        <end position="25"/>
    </location>
</feature>
<feature type="transmembrane region" description="Helical" evidence="8">
    <location>
        <begin position="382"/>
        <end position="402"/>
    </location>
</feature>
<feature type="transmembrane region" description="Helical" evidence="8">
    <location>
        <begin position="144"/>
        <end position="165"/>
    </location>
</feature>
<dbReference type="OrthoDB" id="5667at2759"/>
<keyword evidence="4 8" id="KW-0812">Transmembrane</keyword>
<dbReference type="GO" id="GO:0016020">
    <property type="term" value="C:membrane"/>
    <property type="evidence" value="ECO:0007669"/>
    <property type="project" value="UniProtKB-SubCell"/>
</dbReference>
<feature type="transmembrane region" description="Helical" evidence="8">
    <location>
        <begin position="54"/>
        <end position="78"/>
    </location>
</feature>
<feature type="transmembrane region" description="Helical" evidence="8">
    <location>
        <begin position="90"/>
        <end position="108"/>
    </location>
</feature>
<dbReference type="AlphaFoldDB" id="A0A3N4KXA9"/>
<evidence type="ECO:0000256" key="4">
    <source>
        <dbReference type="ARBA" id="ARBA00022692"/>
    </source>
</evidence>
<proteinExistence type="inferred from homology"/>
<keyword evidence="3" id="KW-0813">Transport</keyword>
<evidence type="ECO:0000259" key="9">
    <source>
        <dbReference type="PROSITE" id="PS50850"/>
    </source>
</evidence>
<evidence type="ECO:0000256" key="8">
    <source>
        <dbReference type="SAM" id="Phobius"/>
    </source>
</evidence>
<dbReference type="InterPro" id="IPR011701">
    <property type="entry name" value="MFS"/>
</dbReference>
<feature type="transmembrane region" description="Helical" evidence="8">
    <location>
        <begin position="319"/>
        <end position="338"/>
    </location>
</feature>
<dbReference type="InterPro" id="IPR050327">
    <property type="entry name" value="Proton-linked_MCT"/>
</dbReference>
<dbReference type="PANTHER" id="PTHR11360:SF224">
    <property type="entry name" value="MAJOR FACILITATOR SUPERFAMILY (MFS) PROFILE DOMAIN-CONTAINING PROTEIN-RELATED"/>
    <property type="match status" value="1"/>
</dbReference>
<feature type="transmembrane region" description="Helical" evidence="8">
    <location>
        <begin position="255"/>
        <end position="277"/>
    </location>
</feature>
<protein>
    <submittedName>
        <fullName evidence="10">MFS general substrate transporter</fullName>
    </submittedName>
</protein>
<dbReference type="InterPro" id="IPR036259">
    <property type="entry name" value="MFS_trans_sf"/>
</dbReference>
<dbReference type="Proteomes" id="UP000277580">
    <property type="component" value="Unassembled WGS sequence"/>
</dbReference>
<feature type="transmembrane region" description="Helical" evidence="8">
    <location>
        <begin position="120"/>
        <end position="138"/>
    </location>
</feature>
<dbReference type="Gene3D" id="1.20.1250.20">
    <property type="entry name" value="MFS general substrate transporter like domains"/>
    <property type="match status" value="2"/>
</dbReference>
<evidence type="ECO:0000256" key="1">
    <source>
        <dbReference type="ARBA" id="ARBA00004141"/>
    </source>
</evidence>